<keyword evidence="3" id="KW-0813">Transport</keyword>
<feature type="domain" description="Solute-binding protein family 5" evidence="6">
    <location>
        <begin position="106"/>
        <end position="517"/>
    </location>
</feature>
<feature type="compositionally biased region" description="Low complexity" evidence="5">
    <location>
        <begin position="542"/>
        <end position="551"/>
    </location>
</feature>
<dbReference type="PIRSF" id="PIRSF002741">
    <property type="entry name" value="MppA"/>
    <property type="match status" value="1"/>
</dbReference>
<proteinExistence type="inferred from homology"/>
<dbReference type="Gene3D" id="3.90.76.10">
    <property type="entry name" value="Dipeptide-binding Protein, Domain 1"/>
    <property type="match status" value="2"/>
</dbReference>
<evidence type="ECO:0000259" key="6">
    <source>
        <dbReference type="Pfam" id="PF00496"/>
    </source>
</evidence>
<dbReference type="AlphaFoldDB" id="A0A6J4PTI6"/>
<dbReference type="Gene3D" id="3.40.190.10">
    <property type="entry name" value="Periplasmic binding protein-like II"/>
    <property type="match status" value="2"/>
</dbReference>
<evidence type="ECO:0000313" key="7">
    <source>
        <dbReference type="EMBL" id="CAA9421862.1"/>
    </source>
</evidence>
<name>A0A6J4PTI6_9BACT</name>
<evidence type="ECO:0000256" key="5">
    <source>
        <dbReference type="SAM" id="MobiDB-lite"/>
    </source>
</evidence>
<dbReference type="InterPro" id="IPR000914">
    <property type="entry name" value="SBP_5_dom"/>
</dbReference>
<dbReference type="PANTHER" id="PTHR30290:SF10">
    <property type="entry name" value="PERIPLASMIC OLIGOPEPTIDE-BINDING PROTEIN-RELATED"/>
    <property type="match status" value="1"/>
</dbReference>
<accession>A0A6J4PTI6</accession>
<feature type="compositionally biased region" description="Low complexity" evidence="5">
    <location>
        <begin position="207"/>
        <end position="223"/>
    </location>
</feature>
<dbReference type="GO" id="GO:0030288">
    <property type="term" value="C:outer membrane-bounded periplasmic space"/>
    <property type="evidence" value="ECO:0007669"/>
    <property type="project" value="UniProtKB-ARBA"/>
</dbReference>
<organism evidence="7">
    <name type="scientific">uncultured Pyrinomonadaceae bacterium</name>
    <dbReference type="NCBI Taxonomy" id="2283094"/>
    <lineage>
        <taxon>Bacteria</taxon>
        <taxon>Pseudomonadati</taxon>
        <taxon>Acidobacteriota</taxon>
        <taxon>Blastocatellia</taxon>
        <taxon>Blastocatellales</taxon>
        <taxon>Pyrinomonadaceae</taxon>
        <taxon>environmental samples</taxon>
    </lineage>
</organism>
<dbReference type="PANTHER" id="PTHR30290">
    <property type="entry name" value="PERIPLASMIC BINDING COMPONENT OF ABC TRANSPORTER"/>
    <property type="match status" value="1"/>
</dbReference>
<feature type="region of interest" description="Disordered" evidence="5">
    <location>
        <begin position="538"/>
        <end position="592"/>
    </location>
</feature>
<protein>
    <submittedName>
        <fullName evidence="7">Oligopeptide ABC transporter, periplasmic oligopeptide-binding protein OppA</fullName>
    </submittedName>
</protein>
<comment type="similarity">
    <text evidence="2">Belongs to the bacterial solute-binding protein 5 family.</text>
</comment>
<reference evidence="7" key="1">
    <citation type="submission" date="2020-02" db="EMBL/GenBank/DDBJ databases">
        <authorList>
            <person name="Meier V. D."/>
        </authorList>
    </citation>
    <scope>NUCLEOTIDE SEQUENCE</scope>
    <source>
        <strain evidence="7">AVDCRST_MAG74</strain>
    </source>
</reference>
<feature type="compositionally biased region" description="Polar residues" evidence="5">
    <location>
        <begin position="191"/>
        <end position="206"/>
    </location>
</feature>
<dbReference type="InterPro" id="IPR030678">
    <property type="entry name" value="Peptide/Ni-bd"/>
</dbReference>
<dbReference type="Pfam" id="PF00496">
    <property type="entry name" value="SBP_bac_5"/>
    <property type="match status" value="1"/>
</dbReference>
<dbReference type="GO" id="GO:1904680">
    <property type="term" value="F:peptide transmembrane transporter activity"/>
    <property type="evidence" value="ECO:0007669"/>
    <property type="project" value="TreeGrafter"/>
</dbReference>
<evidence type="ECO:0000256" key="2">
    <source>
        <dbReference type="ARBA" id="ARBA00005695"/>
    </source>
</evidence>
<dbReference type="GO" id="GO:0043190">
    <property type="term" value="C:ATP-binding cassette (ABC) transporter complex"/>
    <property type="evidence" value="ECO:0007669"/>
    <property type="project" value="InterPro"/>
</dbReference>
<dbReference type="InterPro" id="IPR039424">
    <property type="entry name" value="SBP_5"/>
</dbReference>
<gene>
    <name evidence="7" type="ORF">AVDCRST_MAG74-3303</name>
</gene>
<dbReference type="CDD" id="cd08504">
    <property type="entry name" value="PBP2_OppA"/>
    <property type="match status" value="1"/>
</dbReference>
<keyword evidence="4" id="KW-0732">Signal</keyword>
<dbReference type="GO" id="GO:0015833">
    <property type="term" value="P:peptide transport"/>
    <property type="evidence" value="ECO:0007669"/>
    <property type="project" value="TreeGrafter"/>
</dbReference>
<dbReference type="Gene3D" id="3.10.105.10">
    <property type="entry name" value="Dipeptide-binding Protein, Domain 3"/>
    <property type="match status" value="1"/>
</dbReference>
<dbReference type="SUPFAM" id="SSF53850">
    <property type="entry name" value="Periplasmic binding protein-like II"/>
    <property type="match status" value="1"/>
</dbReference>
<evidence type="ECO:0000256" key="4">
    <source>
        <dbReference type="ARBA" id="ARBA00022729"/>
    </source>
</evidence>
<comment type="subcellular location">
    <subcellularLocation>
        <location evidence="1">Cell envelope</location>
    </subcellularLocation>
</comment>
<sequence length="660" mass="72577">MKSNRDTTRRHDDTAISFHRVIASSRHRVIFLFICSLLSISCSQFEKPKAEPFYAQTAPPQKKEFRWSNGKMPKSFDPALAAAPPETDIVRAVYEGLTDTDAKTLQPVPAIALEWKSSDDFKTWTFVLRKDARWSNGERVTAKDFVRSWKRLAALGEKVSHRELLLNIVGLRSAAIGNSLTAKSEDVEVFSGQSSAENESPTGVQTNSNSAASAPVAPPNSAADLPIERKPISEPPVDEPKFGVEATDNFTLRVSLLKADRDFPALVAHPIFRPVYGDGKIFETDKLNAGIVTNGAFRIASVGLEDGITLDRAEKYWNKEAVELERVRFVPTENAEKALQAYRAGEVDAVTNADFEPLALKLLAPYEDFRRTTYSAINFYEFNRRLPPFDDPRVRQALAISVERERLTEDEMDGASIPALCFLPFEKAGAARLTENVARAKSLLAESGFPGGENFPAVKLLVNRNNMQQRIARRVAKMWKQNLNVETEIVVQDSGGLEAAWESDEFALLRRGVVFPTANETINMLAIFYTRAQPQSVVPNDSSISSPTASSLPNTAAAPTSGNPNGDVSVSSNELSAPESDASPGGNLILPPPNNVESEAILTEEKALAEMSAIPLYFPTSYSLVKPYIQGFETNILDAPSLKDVRINNNWQPKTAKGES</sequence>
<dbReference type="EMBL" id="CADCUR010000275">
    <property type="protein sequence ID" value="CAA9421862.1"/>
    <property type="molecule type" value="Genomic_DNA"/>
</dbReference>
<feature type="compositionally biased region" description="Basic and acidic residues" evidence="5">
    <location>
        <begin position="226"/>
        <end position="242"/>
    </location>
</feature>
<feature type="region of interest" description="Disordered" evidence="5">
    <location>
        <begin position="190"/>
        <end position="242"/>
    </location>
</feature>
<feature type="compositionally biased region" description="Polar residues" evidence="5">
    <location>
        <begin position="552"/>
        <end position="575"/>
    </location>
</feature>
<evidence type="ECO:0000256" key="1">
    <source>
        <dbReference type="ARBA" id="ARBA00004196"/>
    </source>
</evidence>
<evidence type="ECO:0000256" key="3">
    <source>
        <dbReference type="ARBA" id="ARBA00022448"/>
    </source>
</evidence>